<evidence type="ECO:0000259" key="7">
    <source>
        <dbReference type="Pfam" id="PF14322"/>
    </source>
</evidence>
<evidence type="ECO:0000313" key="8">
    <source>
        <dbReference type="EMBL" id="TDO26566.1"/>
    </source>
</evidence>
<dbReference type="EMBL" id="SNWP01000011">
    <property type="protein sequence ID" value="TDO26566.1"/>
    <property type="molecule type" value="Genomic_DNA"/>
</dbReference>
<evidence type="ECO:0000256" key="2">
    <source>
        <dbReference type="ARBA" id="ARBA00006275"/>
    </source>
</evidence>
<dbReference type="Proteomes" id="UP000295741">
    <property type="component" value="Unassembled WGS sequence"/>
</dbReference>
<dbReference type="SUPFAM" id="SSF48452">
    <property type="entry name" value="TPR-like"/>
    <property type="match status" value="1"/>
</dbReference>
<comment type="subcellular location">
    <subcellularLocation>
        <location evidence="1">Cell outer membrane</location>
    </subcellularLocation>
</comment>
<dbReference type="InterPro" id="IPR012944">
    <property type="entry name" value="SusD_RagB_dom"/>
</dbReference>
<evidence type="ECO:0000259" key="6">
    <source>
        <dbReference type="Pfam" id="PF07980"/>
    </source>
</evidence>
<evidence type="ECO:0000256" key="4">
    <source>
        <dbReference type="ARBA" id="ARBA00023136"/>
    </source>
</evidence>
<proteinExistence type="inferred from homology"/>
<dbReference type="GO" id="GO:0009279">
    <property type="term" value="C:cell outer membrane"/>
    <property type="evidence" value="ECO:0007669"/>
    <property type="project" value="UniProtKB-SubCell"/>
</dbReference>
<keyword evidence="5" id="KW-0998">Cell outer membrane</keyword>
<comment type="similarity">
    <text evidence="2">Belongs to the SusD family.</text>
</comment>
<evidence type="ECO:0000256" key="3">
    <source>
        <dbReference type="ARBA" id="ARBA00022729"/>
    </source>
</evidence>
<dbReference type="Pfam" id="PF14322">
    <property type="entry name" value="SusD-like_3"/>
    <property type="match status" value="1"/>
</dbReference>
<protein>
    <submittedName>
        <fullName evidence="8">SusD-like starch-binding protein associating with outer membrane</fullName>
    </submittedName>
</protein>
<dbReference type="OrthoDB" id="653598at2"/>
<sequence length="458" mass="51574">MTTHKKFLYLSLFCWVLTGCDKDAFLDKKPNTAIIIPSTLPELRSLLDNTQVFTYSPGLGEMGSDDYYMTETNWQALPFVERSSYTWESDLYGSQLNITDWTLPHQQILYANIVLEQLEKNQPTAASKTEWNNIKGSAFFLRGFAMSNLVQHFAAAFDSTSMTTTAGIPIRRNTNVHENVPRSSIKECYDSIFADLIRATSLLSDAVPPIAKNRPSKPAAFAQLARMSIASGQYEKARTYADSCLGLYNYLTDYNTVSTTAVSPFDRSHAETIYFSQAISEYAVLFTTSTTVFADTTLYRSYATNDLRRSIFFRVASGSNMGFKRGYTGTVLPFTGIATDEVWLIRAEALAKTGQWQAGMADLNNLLQKRWRSGTFTPLTAINATDALEKIRVERRKELVWRGHRWPDLKRYNKEGANITLNRKLGSQTYTLLPGANKYIFAIPANEISMSGIIQNPR</sequence>
<dbReference type="InterPro" id="IPR033985">
    <property type="entry name" value="SusD-like_N"/>
</dbReference>
<comment type="caution">
    <text evidence="8">The sequence shown here is derived from an EMBL/GenBank/DDBJ whole genome shotgun (WGS) entry which is preliminary data.</text>
</comment>
<gene>
    <name evidence="8" type="ORF">BC659_1873</name>
</gene>
<keyword evidence="4" id="KW-0472">Membrane</keyword>
<feature type="domain" description="RagB/SusD" evidence="6">
    <location>
        <begin position="341"/>
        <end position="428"/>
    </location>
</feature>
<keyword evidence="3" id="KW-0732">Signal</keyword>
<evidence type="ECO:0000256" key="5">
    <source>
        <dbReference type="ARBA" id="ARBA00023237"/>
    </source>
</evidence>
<dbReference type="Gene3D" id="1.25.40.390">
    <property type="match status" value="1"/>
</dbReference>
<accession>A0A4R6IX69</accession>
<dbReference type="PROSITE" id="PS51257">
    <property type="entry name" value="PROKAR_LIPOPROTEIN"/>
    <property type="match status" value="1"/>
</dbReference>
<reference evidence="8 9" key="1">
    <citation type="submission" date="2019-03" db="EMBL/GenBank/DDBJ databases">
        <title>Genomic Encyclopedia of Archaeal and Bacterial Type Strains, Phase II (KMG-II): from individual species to whole genera.</title>
        <authorList>
            <person name="Goeker M."/>
        </authorList>
    </citation>
    <scope>NUCLEOTIDE SEQUENCE [LARGE SCALE GENOMIC DNA]</scope>
    <source>
        <strain evidence="8 9">DSM 28323</strain>
    </source>
</reference>
<name>A0A4R6IX69_9BACT</name>
<dbReference type="AlphaFoldDB" id="A0A4R6IX69"/>
<dbReference type="RefSeq" id="WP_133474410.1">
    <property type="nucleotide sequence ID" value="NZ_SNWP01000011.1"/>
</dbReference>
<evidence type="ECO:0000313" key="9">
    <source>
        <dbReference type="Proteomes" id="UP000295741"/>
    </source>
</evidence>
<keyword evidence="9" id="KW-1185">Reference proteome</keyword>
<organism evidence="8 9">
    <name type="scientific">Sediminibacterium goheungense</name>
    <dbReference type="NCBI Taxonomy" id="1086393"/>
    <lineage>
        <taxon>Bacteria</taxon>
        <taxon>Pseudomonadati</taxon>
        <taxon>Bacteroidota</taxon>
        <taxon>Chitinophagia</taxon>
        <taxon>Chitinophagales</taxon>
        <taxon>Chitinophagaceae</taxon>
        <taxon>Sediminibacterium</taxon>
    </lineage>
</organism>
<dbReference type="Pfam" id="PF07980">
    <property type="entry name" value="SusD_RagB"/>
    <property type="match status" value="1"/>
</dbReference>
<evidence type="ECO:0000256" key="1">
    <source>
        <dbReference type="ARBA" id="ARBA00004442"/>
    </source>
</evidence>
<dbReference type="InterPro" id="IPR011990">
    <property type="entry name" value="TPR-like_helical_dom_sf"/>
</dbReference>
<feature type="domain" description="SusD-like N-terminal" evidence="7">
    <location>
        <begin position="25"/>
        <end position="227"/>
    </location>
</feature>